<evidence type="ECO:0008006" key="4">
    <source>
        <dbReference type="Google" id="ProtNLM"/>
    </source>
</evidence>
<dbReference type="Proteomes" id="UP000639338">
    <property type="component" value="Unassembled WGS sequence"/>
</dbReference>
<feature type="coiled-coil region" evidence="1">
    <location>
        <begin position="202"/>
        <end position="236"/>
    </location>
</feature>
<reference evidence="2 3" key="1">
    <citation type="submission" date="2020-08" db="EMBL/GenBank/DDBJ databases">
        <title>Aphidius gifuensis genome sequencing and assembly.</title>
        <authorList>
            <person name="Du Z."/>
        </authorList>
    </citation>
    <scope>NUCLEOTIDE SEQUENCE [LARGE SCALE GENOMIC DNA]</scope>
    <source>
        <strain evidence="2">YNYX2018</strain>
        <tissue evidence="2">Adults</tissue>
    </source>
</reference>
<keyword evidence="1" id="KW-0175">Coiled coil</keyword>
<gene>
    <name evidence="2" type="ORF">HCN44_008129</name>
</gene>
<accession>A0A834XQ51</accession>
<dbReference type="AlphaFoldDB" id="A0A834XQ51"/>
<proteinExistence type="predicted"/>
<protein>
    <recommendedName>
        <fullName evidence="4">Dynein regulatory complex protein 9</fullName>
    </recommendedName>
</protein>
<evidence type="ECO:0000256" key="1">
    <source>
        <dbReference type="SAM" id="Coils"/>
    </source>
</evidence>
<sequence>MANKLNYSSNQNPHDELFNFINFTIKNIFDNVEDKILQLPDYLKSKQSRIFLRHLKFLKDHTIWRIKKLPINDKIKNDYYQNLWIENEIIKYELQELTELFQQQINFHNNKIDQINITNNQNLELIDKIIKKGYEDAEYLTNKLEMMQLTEYEQSESRQQDLQQICVISKNKLHYLHVHCQDVEKELLSKRFKVTSQLTSLINRFDTEIEKKNELLLDMKNQLNNIKNEIKKTDENIKLQLDIFDSCQVEHEETRLNNIKLKIKEIRKPRAAKIIINWWKNIHEKLELNKLFKKNNKKLKKKKKKKK</sequence>
<keyword evidence="3" id="KW-1185">Reference proteome</keyword>
<name>A0A834XQ51_APHGI</name>
<organism evidence="2 3">
    <name type="scientific">Aphidius gifuensis</name>
    <name type="common">Parasitoid wasp</name>
    <dbReference type="NCBI Taxonomy" id="684658"/>
    <lineage>
        <taxon>Eukaryota</taxon>
        <taxon>Metazoa</taxon>
        <taxon>Ecdysozoa</taxon>
        <taxon>Arthropoda</taxon>
        <taxon>Hexapoda</taxon>
        <taxon>Insecta</taxon>
        <taxon>Pterygota</taxon>
        <taxon>Neoptera</taxon>
        <taxon>Endopterygota</taxon>
        <taxon>Hymenoptera</taxon>
        <taxon>Apocrita</taxon>
        <taxon>Ichneumonoidea</taxon>
        <taxon>Braconidae</taxon>
        <taxon>Aphidiinae</taxon>
        <taxon>Aphidius</taxon>
    </lineage>
</organism>
<comment type="caution">
    <text evidence="2">The sequence shown here is derived from an EMBL/GenBank/DDBJ whole genome shotgun (WGS) entry which is preliminary data.</text>
</comment>
<evidence type="ECO:0000313" key="2">
    <source>
        <dbReference type="EMBL" id="KAF7989455.1"/>
    </source>
</evidence>
<evidence type="ECO:0000313" key="3">
    <source>
        <dbReference type="Proteomes" id="UP000639338"/>
    </source>
</evidence>
<dbReference type="EMBL" id="JACMRX010000005">
    <property type="protein sequence ID" value="KAF7989455.1"/>
    <property type="molecule type" value="Genomic_DNA"/>
</dbReference>